<reference evidence="2 4" key="2">
    <citation type="submission" date="2020-12" db="EMBL/GenBank/DDBJ databases">
        <title>Whole genome sequencing of Lactobacillus plantarum PC518.</title>
        <authorList>
            <person name="Guo Q."/>
        </authorList>
    </citation>
    <scope>NUCLEOTIDE SEQUENCE [LARGE SCALE GENOMIC DNA]</scope>
    <source>
        <strain evidence="2 4">PC518</strain>
    </source>
</reference>
<dbReference type="EMBL" id="CP066817">
    <property type="protein sequence ID" value="QQM61896.1"/>
    <property type="molecule type" value="Genomic_DNA"/>
</dbReference>
<dbReference type="RefSeq" id="WP_024002536.1">
    <property type="nucleotide sequence ID" value="NZ_AP028145.1"/>
</dbReference>
<protein>
    <submittedName>
        <fullName evidence="2">Host-nuclease inhibitor Gam family protein</fullName>
    </submittedName>
    <submittedName>
        <fullName evidence="1">Phage protein</fullName>
    </submittedName>
</protein>
<dbReference type="InterPro" id="IPR009951">
    <property type="entry name" value="Host-nuc_inhib_Gam"/>
</dbReference>
<dbReference type="SUPFAM" id="SSF161266">
    <property type="entry name" value="Gam-like"/>
    <property type="match status" value="1"/>
</dbReference>
<gene>
    <name evidence="2" type="ORF">JH395_04905</name>
    <name evidence="1" type="ORF">NAB2_2476</name>
</gene>
<accession>A0AAW3RCF5</accession>
<dbReference type="AlphaFoldDB" id="A0AAW3RCF5"/>
<sequence>MDAMLKEELRTVTERENEGFKIDSLEKADWALKKLKAIQAHDDEIGQVAKNNIDQAIAWRDRELDKNQANREYFEGLLTDYLRDQRLVDKKFKIDTPNGRVSTRKNPAGLAYDEKMVLNSLRNQGMSQYIKVKESIDKVDLKKAGRMVGDKFVMEDGEIIAGITEKPATEKVTFKY</sequence>
<evidence type="ECO:0000313" key="2">
    <source>
        <dbReference type="EMBL" id="QQM61896.1"/>
    </source>
</evidence>
<evidence type="ECO:0000313" key="1">
    <source>
        <dbReference type="EMBL" id="KZV01856.1"/>
    </source>
</evidence>
<dbReference type="GeneID" id="89669753"/>
<dbReference type="GO" id="GO:0042262">
    <property type="term" value="P:DNA protection"/>
    <property type="evidence" value="ECO:0007669"/>
    <property type="project" value="InterPro"/>
</dbReference>
<evidence type="ECO:0000313" key="4">
    <source>
        <dbReference type="Proteomes" id="UP000595466"/>
    </source>
</evidence>
<proteinExistence type="predicted"/>
<dbReference type="EMBL" id="LUXO01000033">
    <property type="protein sequence ID" value="KZV01856.1"/>
    <property type="molecule type" value="Genomic_DNA"/>
</dbReference>
<evidence type="ECO:0000313" key="3">
    <source>
        <dbReference type="Proteomes" id="UP000076872"/>
    </source>
</evidence>
<name>A0AAW3RCF5_LACPN</name>
<dbReference type="Proteomes" id="UP000595466">
    <property type="component" value="Chromosome"/>
</dbReference>
<dbReference type="Proteomes" id="UP000076872">
    <property type="component" value="Unassembled WGS sequence"/>
</dbReference>
<reference evidence="1 3" key="1">
    <citation type="submission" date="2016-03" db="EMBL/GenBank/DDBJ databases">
        <title>Comparative genomics of 54 Lactobacillus plantarum strains reveals genomic uncoupling from niche constraints.</title>
        <authorList>
            <person name="Martino M.E."/>
        </authorList>
    </citation>
    <scope>NUCLEOTIDE SEQUENCE [LARGE SCALE GENOMIC DNA]</scope>
    <source>
        <strain evidence="1 3">NAB2</strain>
    </source>
</reference>
<dbReference type="GO" id="GO:0003690">
    <property type="term" value="F:double-stranded DNA binding"/>
    <property type="evidence" value="ECO:0007669"/>
    <property type="project" value="InterPro"/>
</dbReference>
<organism evidence="1 3">
    <name type="scientific">Lactiplantibacillus plantarum</name>
    <name type="common">Lactobacillus plantarum</name>
    <dbReference type="NCBI Taxonomy" id="1590"/>
    <lineage>
        <taxon>Bacteria</taxon>
        <taxon>Bacillati</taxon>
        <taxon>Bacillota</taxon>
        <taxon>Bacilli</taxon>
        <taxon>Lactobacillales</taxon>
        <taxon>Lactobacillaceae</taxon>
        <taxon>Lactiplantibacillus</taxon>
    </lineage>
</organism>
<dbReference type="Pfam" id="PF07352">
    <property type="entry name" value="Phage_Mu_Gam"/>
    <property type="match status" value="1"/>
</dbReference>